<dbReference type="SUPFAM" id="SSF55811">
    <property type="entry name" value="Nudix"/>
    <property type="match status" value="1"/>
</dbReference>
<evidence type="ECO:0000313" key="3">
    <source>
        <dbReference type="Proteomes" id="UP001602322"/>
    </source>
</evidence>
<dbReference type="InterPro" id="IPR015797">
    <property type="entry name" value="NUDIX_hydrolase-like_dom_sf"/>
</dbReference>
<accession>A0ABW6XGQ5</accession>
<reference evidence="2 3" key="1">
    <citation type="submission" date="2024-10" db="EMBL/GenBank/DDBJ databases">
        <title>The Natural Products Discovery Center: Release of the First 8490 Sequenced Strains for Exploring Actinobacteria Biosynthetic Diversity.</title>
        <authorList>
            <person name="Kalkreuter E."/>
            <person name="Kautsar S.A."/>
            <person name="Yang D."/>
            <person name="Bader C.D."/>
            <person name="Teijaro C.N."/>
            <person name="Fluegel L."/>
            <person name="Davis C.M."/>
            <person name="Simpson J.R."/>
            <person name="Lauterbach L."/>
            <person name="Steele A.D."/>
            <person name="Gui C."/>
            <person name="Meng S."/>
            <person name="Li G."/>
            <person name="Viehrig K."/>
            <person name="Ye F."/>
            <person name="Su P."/>
            <person name="Kiefer A.F."/>
            <person name="Nichols A."/>
            <person name="Cepeda A.J."/>
            <person name="Yan W."/>
            <person name="Fan B."/>
            <person name="Jiang Y."/>
            <person name="Adhikari A."/>
            <person name="Zheng C.-J."/>
            <person name="Schuster L."/>
            <person name="Cowan T.M."/>
            <person name="Smanski M.J."/>
            <person name="Chevrette M.G."/>
            <person name="De Carvalho L.P.S."/>
            <person name="Shen B."/>
        </authorList>
    </citation>
    <scope>NUCLEOTIDE SEQUENCE [LARGE SCALE GENOMIC DNA]</scope>
    <source>
        <strain evidence="2 3">NPDC012540</strain>
    </source>
</reference>
<evidence type="ECO:0000313" key="2">
    <source>
        <dbReference type="EMBL" id="MFF5900905.1"/>
    </source>
</evidence>
<feature type="region of interest" description="Disordered" evidence="1">
    <location>
        <begin position="92"/>
        <end position="118"/>
    </location>
</feature>
<keyword evidence="3" id="KW-1185">Reference proteome</keyword>
<organism evidence="2 3">
    <name type="scientific">Streptomyces argenteolus</name>
    <dbReference type="NCBI Taxonomy" id="67274"/>
    <lineage>
        <taxon>Bacteria</taxon>
        <taxon>Bacillati</taxon>
        <taxon>Actinomycetota</taxon>
        <taxon>Actinomycetes</taxon>
        <taxon>Kitasatosporales</taxon>
        <taxon>Streptomycetaceae</taxon>
        <taxon>Streptomyces</taxon>
    </lineage>
</organism>
<name>A0ABW6XGQ5_9ACTN</name>
<evidence type="ECO:0000256" key="1">
    <source>
        <dbReference type="SAM" id="MobiDB-lite"/>
    </source>
</evidence>
<dbReference type="EMBL" id="JBIBEG010000020">
    <property type="protein sequence ID" value="MFF5900905.1"/>
    <property type="molecule type" value="Genomic_DNA"/>
</dbReference>
<dbReference type="Proteomes" id="UP001602322">
    <property type="component" value="Unassembled WGS sequence"/>
</dbReference>
<proteinExistence type="predicted"/>
<comment type="caution">
    <text evidence="2">The sequence shown here is derived from an EMBL/GenBank/DDBJ whole genome shotgun (WGS) entry which is preliminary data.</text>
</comment>
<protein>
    <submittedName>
        <fullName evidence="2">Uncharacterized protein</fullName>
    </submittedName>
</protein>
<dbReference type="RefSeq" id="WP_387909212.1">
    <property type="nucleotide sequence ID" value="NZ_JBIBEG010000020.1"/>
</dbReference>
<gene>
    <name evidence="2" type="ORF">ACFY8O_34015</name>
</gene>
<sequence>MRFPGKILHVFDGGTWDDDRIGEIRLPPSEITAIDFVEPAQLPDLLSPPDARRALSAVRARINSAGTTLLENSHPLPPAFWTASAFCEPPPVLPPPLAPRTGPAQPHRHPGVGLAVRA</sequence>